<dbReference type="PANTHER" id="PTHR48056">
    <property type="entry name" value="LRR RECEPTOR-LIKE SERINE/THREONINE-PROTEIN KINASE-RELATED"/>
    <property type="match status" value="1"/>
</dbReference>
<dbReference type="Gene3D" id="1.10.510.10">
    <property type="entry name" value="Transferase(Phosphotransferase) domain 1"/>
    <property type="match status" value="1"/>
</dbReference>
<dbReference type="GO" id="GO:0033612">
    <property type="term" value="F:receptor serine/threonine kinase binding"/>
    <property type="evidence" value="ECO:0007669"/>
    <property type="project" value="TreeGrafter"/>
</dbReference>
<protein>
    <recommendedName>
        <fullName evidence="4">Protein kinase domain-containing protein</fullName>
    </recommendedName>
</protein>
<evidence type="ECO:0000313" key="5">
    <source>
        <dbReference type="EMBL" id="KAE8718068.1"/>
    </source>
</evidence>
<dbReference type="Proteomes" id="UP000436088">
    <property type="component" value="Unassembled WGS sequence"/>
</dbReference>
<sequence length="174" mass="19689">MFKNELPGSFVNCTSLSRFRIQNNLVNGTISYCFGPLKNLTFVERLNFTADDVQSGDATRRDHGGEEVVWHRNIVGLLGCCSNRECTMLLHEYMPNGNLDNLLHEKNKGENLVADWVTRYKITLVVAQGSCHLHHDCDPVIVHCGLKPSNILLDSEMEARWADFRVAKLIQSDD</sequence>
<evidence type="ECO:0000259" key="4">
    <source>
        <dbReference type="PROSITE" id="PS50011"/>
    </source>
</evidence>
<keyword evidence="6" id="KW-1185">Reference proteome</keyword>
<evidence type="ECO:0000256" key="3">
    <source>
        <dbReference type="ARBA" id="ARBA00023180"/>
    </source>
</evidence>
<evidence type="ECO:0000256" key="1">
    <source>
        <dbReference type="ARBA" id="ARBA00022614"/>
    </source>
</evidence>
<dbReference type="AlphaFoldDB" id="A0A6A3BRL7"/>
<gene>
    <name evidence="5" type="ORF">F3Y22_tig00110020pilonHSYRG00532</name>
</gene>
<evidence type="ECO:0000313" key="6">
    <source>
        <dbReference type="Proteomes" id="UP000436088"/>
    </source>
</evidence>
<dbReference type="PANTHER" id="PTHR48056:SF25">
    <property type="entry name" value="PROTEIN KINASE DOMAIN-CONTAINING PROTEIN"/>
    <property type="match status" value="1"/>
</dbReference>
<dbReference type="InterPro" id="IPR000719">
    <property type="entry name" value="Prot_kinase_dom"/>
</dbReference>
<dbReference type="GO" id="GO:0004672">
    <property type="term" value="F:protein kinase activity"/>
    <property type="evidence" value="ECO:0007669"/>
    <property type="project" value="InterPro"/>
</dbReference>
<comment type="caution">
    <text evidence="5">The sequence shown here is derived from an EMBL/GenBank/DDBJ whole genome shotgun (WGS) entry which is preliminary data.</text>
</comment>
<keyword evidence="1" id="KW-0433">Leucine-rich repeat</keyword>
<accession>A0A6A3BRL7</accession>
<name>A0A6A3BRL7_HIBSY</name>
<organism evidence="5 6">
    <name type="scientific">Hibiscus syriacus</name>
    <name type="common">Rose of Sharon</name>
    <dbReference type="NCBI Taxonomy" id="106335"/>
    <lineage>
        <taxon>Eukaryota</taxon>
        <taxon>Viridiplantae</taxon>
        <taxon>Streptophyta</taxon>
        <taxon>Embryophyta</taxon>
        <taxon>Tracheophyta</taxon>
        <taxon>Spermatophyta</taxon>
        <taxon>Magnoliopsida</taxon>
        <taxon>eudicotyledons</taxon>
        <taxon>Gunneridae</taxon>
        <taxon>Pentapetalae</taxon>
        <taxon>rosids</taxon>
        <taxon>malvids</taxon>
        <taxon>Malvales</taxon>
        <taxon>Malvaceae</taxon>
        <taxon>Malvoideae</taxon>
        <taxon>Hibiscus</taxon>
    </lineage>
</organism>
<reference evidence="5" key="1">
    <citation type="submission" date="2019-09" db="EMBL/GenBank/DDBJ databases">
        <title>Draft genome information of white flower Hibiscus syriacus.</title>
        <authorList>
            <person name="Kim Y.-M."/>
        </authorList>
    </citation>
    <scope>NUCLEOTIDE SEQUENCE [LARGE SCALE GENOMIC DNA]</scope>
    <source>
        <strain evidence="5">YM2019G1</strain>
    </source>
</reference>
<proteinExistence type="predicted"/>
<dbReference type="InterPro" id="IPR050647">
    <property type="entry name" value="Plant_LRR-RLKs"/>
</dbReference>
<keyword evidence="2" id="KW-0677">Repeat</keyword>
<feature type="domain" description="Protein kinase" evidence="4">
    <location>
        <begin position="19"/>
        <end position="174"/>
    </location>
</feature>
<dbReference type="InterPro" id="IPR011009">
    <property type="entry name" value="Kinase-like_dom_sf"/>
</dbReference>
<keyword evidence="3" id="KW-0325">Glycoprotein</keyword>
<dbReference type="GO" id="GO:0005524">
    <property type="term" value="F:ATP binding"/>
    <property type="evidence" value="ECO:0007669"/>
    <property type="project" value="InterPro"/>
</dbReference>
<evidence type="ECO:0000256" key="2">
    <source>
        <dbReference type="ARBA" id="ARBA00022737"/>
    </source>
</evidence>
<dbReference type="SUPFAM" id="SSF56112">
    <property type="entry name" value="Protein kinase-like (PK-like)"/>
    <property type="match status" value="1"/>
</dbReference>
<dbReference type="EMBL" id="VEPZ02000817">
    <property type="protein sequence ID" value="KAE8718068.1"/>
    <property type="molecule type" value="Genomic_DNA"/>
</dbReference>
<dbReference type="PROSITE" id="PS50011">
    <property type="entry name" value="PROTEIN_KINASE_DOM"/>
    <property type="match status" value="1"/>
</dbReference>
<dbReference type="Pfam" id="PF00069">
    <property type="entry name" value="Pkinase"/>
    <property type="match status" value="1"/>
</dbReference>